<comment type="caution">
    <text evidence="4">The sequence shown here is derived from an EMBL/GenBank/DDBJ whole genome shotgun (WGS) entry which is preliminary data.</text>
</comment>
<dbReference type="PANTHER" id="PTHR30203">
    <property type="entry name" value="OUTER MEMBRANE CATION EFFLUX PROTEIN"/>
    <property type="match status" value="1"/>
</dbReference>
<keyword evidence="3" id="KW-0175">Coiled coil</keyword>
<feature type="coiled-coil region" evidence="3">
    <location>
        <begin position="216"/>
        <end position="274"/>
    </location>
</feature>
<dbReference type="GO" id="GO:0005886">
    <property type="term" value="C:plasma membrane"/>
    <property type="evidence" value="ECO:0007669"/>
    <property type="project" value="UniProtKB-SubCell"/>
</dbReference>
<dbReference type="RefSeq" id="WP_246360722.1">
    <property type="nucleotide sequence ID" value="NZ_JACHNY010000012.1"/>
</dbReference>
<name>A0A7W7EZV3_9SPHN</name>
<dbReference type="Gene3D" id="2.20.200.10">
    <property type="entry name" value="Outer membrane efflux proteins (OEP)"/>
    <property type="match status" value="1"/>
</dbReference>
<evidence type="ECO:0000313" key="5">
    <source>
        <dbReference type="Proteomes" id="UP000574769"/>
    </source>
</evidence>
<evidence type="ECO:0000313" key="4">
    <source>
        <dbReference type="EMBL" id="MBB4619651.1"/>
    </source>
</evidence>
<dbReference type="Gene3D" id="1.20.1600.10">
    <property type="entry name" value="Outer membrane efflux proteins (OEP)"/>
    <property type="match status" value="1"/>
</dbReference>
<keyword evidence="2" id="KW-0472">Membrane</keyword>
<feature type="chain" id="PRO_5031602821" evidence="2">
    <location>
        <begin position="18"/>
        <end position="485"/>
    </location>
</feature>
<keyword evidence="2" id="KW-0732">Signal</keyword>
<comment type="subcellular location">
    <subcellularLocation>
        <location evidence="2">Cell membrane</location>
        <topology evidence="2">Lipid-anchor</topology>
    </subcellularLocation>
</comment>
<gene>
    <name evidence="4" type="ORF">GGQ96_003810</name>
</gene>
<keyword evidence="2" id="KW-1134">Transmembrane beta strand</keyword>
<evidence type="ECO:0000256" key="2">
    <source>
        <dbReference type="RuleBase" id="RU362097"/>
    </source>
</evidence>
<evidence type="ECO:0000256" key="1">
    <source>
        <dbReference type="ARBA" id="ARBA00007613"/>
    </source>
</evidence>
<evidence type="ECO:0000256" key="3">
    <source>
        <dbReference type="SAM" id="Coils"/>
    </source>
</evidence>
<keyword evidence="5" id="KW-1185">Reference proteome</keyword>
<dbReference type="GO" id="GO:0015562">
    <property type="term" value="F:efflux transmembrane transporter activity"/>
    <property type="evidence" value="ECO:0007669"/>
    <property type="project" value="InterPro"/>
</dbReference>
<dbReference type="SUPFAM" id="SSF56954">
    <property type="entry name" value="Outer membrane efflux proteins (OEP)"/>
    <property type="match status" value="1"/>
</dbReference>
<keyword evidence="2" id="KW-0812">Transmembrane</keyword>
<proteinExistence type="inferred from homology"/>
<dbReference type="InterPro" id="IPR010131">
    <property type="entry name" value="MdtP/NodT-like"/>
</dbReference>
<dbReference type="EMBL" id="JACHNY010000012">
    <property type="protein sequence ID" value="MBB4619651.1"/>
    <property type="molecule type" value="Genomic_DNA"/>
</dbReference>
<protein>
    <submittedName>
        <fullName evidence="4">NodT family efflux transporter outer membrane factor (OMF) lipoprotein</fullName>
    </submittedName>
</protein>
<dbReference type="PANTHER" id="PTHR30203:SF25">
    <property type="entry name" value="OUTER MEMBRANE PROTEIN-RELATED"/>
    <property type="match status" value="1"/>
</dbReference>
<dbReference type="InterPro" id="IPR003423">
    <property type="entry name" value="OMP_efflux"/>
</dbReference>
<keyword evidence="2" id="KW-0564">Palmitate</keyword>
<reference evidence="4 5" key="1">
    <citation type="submission" date="2020-08" db="EMBL/GenBank/DDBJ databases">
        <title>Genomic Encyclopedia of Type Strains, Phase IV (KMG-IV): sequencing the most valuable type-strain genomes for metagenomic binning, comparative biology and taxonomic classification.</title>
        <authorList>
            <person name="Goeker M."/>
        </authorList>
    </citation>
    <scope>NUCLEOTIDE SEQUENCE [LARGE SCALE GENOMIC DNA]</scope>
    <source>
        <strain evidence="4 5">DSM 15867</strain>
    </source>
</reference>
<comment type="similarity">
    <text evidence="1 2">Belongs to the outer membrane factor (OMF) (TC 1.B.17) family.</text>
</comment>
<dbReference type="NCBIfam" id="TIGR01845">
    <property type="entry name" value="outer_NodT"/>
    <property type="match status" value="1"/>
</dbReference>
<accession>A0A7W7EZV3</accession>
<organism evidence="4 5">
    <name type="scientific">Sphingomonas abaci</name>
    <dbReference type="NCBI Taxonomy" id="237611"/>
    <lineage>
        <taxon>Bacteria</taxon>
        <taxon>Pseudomonadati</taxon>
        <taxon>Pseudomonadota</taxon>
        <taxon>Alphaproteobacteria</taxon>
        <taxon>Sphingomonadales</taxon>
        <taxon>Sphingomonadaceae</taxon>
        <taxon>Sphingomonas</taxon>
    </lineage>
</organism>
<sequence>MPMIPPATSIPARQALAMSLLALLLAGCTVGPNFVKPAPAAPGDWTSWRSGDVSLRAPIDSGAQLPADWWRAFNDPVLDELERRAFAASPDLRTAALHVAQARVQRGNAAAQGLPQVNASGQVKRQRQSEYGAGTRLFDAVAGNATGTDRDALAELLGEPFTLYQTGLDASWEIDLWGKVRRSLEAADADVTRQAALLDLARLSLASDVARNYLDLRATQHKIALAREDAAALSDRADLLSARTTGGINNHFDLERQRSELQRIEAQLPALLAQEAAQANQIALLLGERSGALGDVLKPVVDAGKPILPDLALGLPSEIALRRPDIRAAEARLHAATANIGVAKADLYPSIQLGGGFSFESYRSQNLFDWASRTWSIGPSVSLPLFDGGRRKRVVQLRELEQKEAAVNYQQTVLQAWQEIDDALNAYAAEQQQNVKLIAQLESARAALDLASARYRGGIITWLDVIDSQRTRSRRPATSLRATGA</sequence>
<dbReference type="AlphaFoldDB" id="A0A7W7EZV3"/>
<dbReference type="Pfam" id="PF02321">
    <property type="entry name" value="OEP"/>
    <property type="match status" value="2"/>
</dbReference>
<feature type="signal peptide" evidence="2">
    <location>
        <begin position="1"/>
        <end position="17"/>
    </location>
</feature>
<dbReference type="Proteomes" id="UP000574769">
    <property type="component" value="Unassembled WGS sequence"/>
</dbReference>
<keyword evidence="2 4" id="KW-0449">Lipoprotein</keyword>